<protein>
    <submittedName>
        <fullName evidence="1">Uncharacterized protein</fullName>
    </submittedName>
</protein>
<sequence length="28" mass="3101">MKHVLNSTPKETCSANASNYMPLTFDIS</sequence>
<accession>A0A0A9HXN5</accession>
<dbReference type="AlphaFoldDB" id="A0A0A9HXN5"/>
<evidence type="ECO:0000313" key="1">
    <source>
        <dbReference type="EMBL" id="JAE37658.1"/>
    </source>
</evidence>
<reference evidence="1" key="2">
    <citation type="journal article" date="2015" name="Data Brief">
        <title>Shoot transcriptome of the giant reed, Arundo donax.</title>
        <authorList>
            <person name="Barrero R.A."/>
            <person name="Guerrero F.D."/>
            <person name="Moolhuijzen P."/>
            <person name="Goolsby J.A."/>
            <person name="Tidwell J."/>
            <person name="Bellgard S.E."/>
            <person name="Bellgard M.I."/>
        </authorList>
    </citation>
    <scope>NUCLEOTIDE SEQUENCE</scope>
    <source>
        <tissue evidence="1">Shoot tissue taken approximately 20 cm above the soil surface</tissue>
    </source>
</reference>
<organism evidence="1">
    <name type="scientific">Arundo donax</name>
    <name type="common">Giant reed</name>
    <name type="synonym">Donax arundinaceus</name>
    <dbReference type="NCBI Taxonomy" id="35708"/>
    <lineage>
        <taxon>Eukaryota</taxon>
        <taxon>Viridiplantae</taxon>
        <taxon>Streptophyta</taxon>
        <taxon>Embryophyta</taxon>
        <taxon>Tracheophyta</taxon>
        <taxon>Spermatophyta</taxon>
        <taxon>Magnoliopsida</taxon>
        <taxon>Liliopsida</taxon>
        <taxon>Poales</taxon>
        <taxon>Poaceae</taxon>
        <taxon>PACMAD clade</taxon>
        <taxon>Arundinoideae</taxon>
        <taxon>Arundineae</taxon>
        <taxon>Arundo</taxon>
    </lineage>
</organism>
<dbReference type="EMBL" id="GBRH01160238">
    <property type="protein sequence ID" value="JAE37658.1"/>
    <property type="molecule type" value="Transcribed_RNA"/>
</dbReference>
<proteinExistence type="predicted"/>
<name>A0A0A9HXN5_ARUDO</name>
<reference evidence="1" key="1">
    <citation type="submission" date="2014-09" db="EMBL/GenBank/DDBJ databases">
        <authorList>
            <person name="Magalhaes I.L.F."/>
            <person name="Oliveira U."/>
            <person name="Santos F.R."/>
            <person name="Vidigal T.H.D.A."/>
            <person name="Brescovit A.D."/>
            <person name="Santos A.J."/>
        </authorList>
    </citation>
    <scope>NUCLEOTIDE SEQUENCE</scope>
    <source>
        <tissue evidence="1">Shoot tissue taken approximately 20 cm above the soil surface</tissue>
    </source>
</reference>